<evidence type="ECO:0000313" key="2">
    <source>
        <dbReference type="EMBL" id="ACK66497.1"/>
    </source>
</evidence>
<dbReference type="Pfam" id="PF12770">
    <property type="entry name" value="CHAT"/>
    <property type="match status" value="1"/>
</dbReference>
<dbReference type="eggNOG" id="COG0457">
    <property type="taxonomic scope" value="Bacteria"/>
</dbReference>
<dbReference type="InterPro" id="IPR024983">
    <property type="entry name" value="CHAT_dom"/>
</dbReference>
<dbReference type="PANTHER" id="PTHR10098">
    <property type="entry name" value="RAPSYN-RELATED"/>
    <property type="match status" value="1"/>
</dbReference>
<organism evidence="2 3">
    <name type="scientific">Rippkaea orientalis (strain PCC 8801 / RF-1)</name>
    <name type="common">Cyanothece sp. (strain PCC 8801)</name>
    <dbReference type="NCBI Taxonomy" id="41431"/>
    <lineage>
        <taxon>Bacteria</taxon>
        <taxon>Bacillati</taxon>
        <taxon>Cyanobacteriota</taxon>
        <taxon>Cyanophyceae</taxon>
        <taxon>Oscillatoriophycideae</taxon>
        <taxon>Chroococcales</taxon>
        <taxon>Aphanothecaceae</taxon>
        <taxon>Rippkaea</taxon>
        <taxon>Rippkaea orientalis</taxon>
    </lineage>
</organism>
<accession>B7K3V7</accession>
<dbReference type="AlphaFoldDB" id="B7K3V7"/>
<dbReference type="eggNOG" id="COG4995">
    <property type="taxonomic scope" value="Bacteria"/>
</dbReference>
<evidence type="ECO:0000313" key="3">
    <source>
        <dbReference type="Proteomes" id="UP000008204"/>
    </source>
</evidence>
<evidence type="ECO:0000259" key="1">
    <source>
        <dbReference type="Pfam" id="PF12770"/>
    </source>
</evidence>
<proteinExistence type="predicted"/>
<feature type="domain" description="CHAT" evidence="1">
    <location>
        <begin position="680"/>
        <end position="948"/>
    </location>
</feature>
<dbReference type="STRING" id="41431.PCC8801_2488"/>
<dbReference type="PANTHER" id="PTHR10098:SF112">
    <property type="entry name" value="SLR0380 PROTEIN"/>
    <property type="match status" value="1"/>
</dbReference>
<dbReference type="EMBL" id="CP001287">
    <property type="protein sequence ID" value="ACK66497.1"/>
    <property type="molecule type" value="Genomic_DNA"/>
</dbReference>
<gene>
    <name evidence="2" type="ordered locus">PCC8801_2488</name>
</gene>
<dbReference type="SMART" id="SM00028">
    <property type="entry name" value="TPR"/>
    <property type="match status" value="5"/>
</dbReference>
<dbReference type="OrthoDB" id="446317at2"/>
<dbReference type="InterPro" id="IPR011990">
    <property type="entry name" value="TPR-like_helical_dom_sf"/>
</dbReference>
<dbReference type="InterPro" id="IPR019734">
    <property type="entry name" value="TPR_rpt"/>
</dbReference>
<dbReference type="SUPFAM" id="SSF48452">
    <property type="entry name" value="TPR-like"/>
    <property type="match status" value="2"/>
</dbReference>
<dbReference type="HOGENOM" id="CLU_002404_0_0_3"/>
<reference evidence="3" key="1">
    <citation type="journal article" date="2011" name="MBio">
        <title>Novel metabolic attributes of the genus Cyanothece, comprising a group of unicellular nitrogen-fixing Cyanobacteria.</title>
        <authorList>
            <person name="Bandyopadhyay A."/>
            <person name="Elvitigala T."/>
            <person name="Welsh E."/>
            <person name="Stockel J."/>
            <person name="Liberton M."/>
            <person name="Min H."/>
            <person name="Sherman L.A."/>
            <person name="Pakrasi H.B."/>
        </authorList>
    </citation>
    <scope>NUCLEOTIDE SEQUENCE [LARGE SCALE GENOMIC DNA]</scope>
    <source>
        <strain evidence="3">PCC 8801</strain>
    </source>
</reference>
<dbReference type="Gene3D" id="1.25.40.10">
    <property type="entry name" value="Tetratricopeptide repeat domain"/>
    <property type="match status" value="3"/>
</dbReference>
<dbReference type="KEGG" id="cyp:PCC8801_2488"/>
<keyword evidence="3" id="KW-1185">Reference proteome</keyword>
<sequence>MQKKYPKLKQIFRYLSKKFYNIRALLVLILLFFISLIAPIVITQAALSYSSNPLELIQKGQQLYQSQQFSEAVKIWQQAADLFREQGDVLNQSMSLSNVSLSYQQLGEWEEAKTAIAQSLSLLDNQEKTTVQQGILAASLDIDGQLKLALGQPQNALETWQKAASIYQKNSHQTQVIQSQINQAQAMQQLGFYPRACQTLLDALNINSQDCQISEEKLQLIPQENTAISLQILGLRSLGNVLRVTGQTKQSQKVLLKSFQLAQPQKDPEILATLALSLGNTAQILGNQTPARNPQPRTIELRSEISCIPSSTYQTREQFYQQAIACYRQAQIGSSSLTKIQAQLNLLSLLIQQQQGKEIPLLINQIEDRLTVLPSSQKTILIKLKFVQQLMCLQNSFQASFNQLTPPILQSCSIVKPGFKSYLTQEQITSWLTIQNLLETTLNQAKNIEHNPSQANVLGYLGASYQLMGNLTKAQELTELALQKVSGFNYPEIAYLWQWQLGRLYQLQGENTKAIAAYRLTVDILESLRQDLVVTNTDLQFDFRDSVEPVYRELVAQLLQPSSNQPENPEKISQENLKKARDLIESLQLAELNNFFREACIEAQPQQIEQIDPHAAVIYSIVLPERLAVILSVPNQPLSYHETTLNKQFNQTSSREIEEVFDEMFANLNPFIPSPDPLRPHQQFYNWLIRPLETELKENNIKTLVFVLDGLLRGVPMAALHDGKEYLIEKYRIALTPGLQLLSPRSLSQEKLKILAGGLAEARQGFSALPGVTQEVKDISEILPAEILLNQEFTRPRLQTKIESTSFPIVHLATHGQFSSQVEETFLLTWDERINVKNLDQLLREREEKQQTPIEMLILSACQTATGDKRAVLGLAGVAVRSGARSTIATLWSVQDQSTANLMAEFYKILNQPGITKAEALRQAQLSLLHSGEYHHAFYWAPFVLVGNWL</sequence>
<name>B7K3V7_RIPO1</name>
<protein>
    <submittedName>
        <fullName evidence="2">Tetratricopeptide domain protein</fullName>
    </submittedName>
</protein>
<dbReference type="Proteomes" id="UP000008204">
    <property type="component" value="Chromosome"/>
</dbReference>